<sequence>AEDWYRQSLTISEDLGNRPHMALTYAQLGQHAEAMDDTAQALIWVIKCVALFDEIPHPRTGTGPTRLRRLTQSLGIEAVESAWQRETGNPLPDAVRAYVLAGPDDTDTTGTHTD</sequence>
<dbReference type="Proteomes" id="UP000199323">
    <property type="component" value="Unassembled WGS sequence"/>
</dbReference>
<dbReference type="SUPFAM" id="SSF48452">
    <property type="entry name" value="TPR-like"/>
    <property type="match status" value="1"/>
</dbReference>
<accession>A0A1I2DLW7</accession>
<keyword evidence="2" id="KW-1185">Reference proteome</keyword>
<feature type="non-terminal residue" evidence="1">
    <location>
        <position position="1"/>
    </location>
</feature>
<evidence type="ECO:0008006" key="3">
    <source>
        <dbReference type="Google" id="ProtNLM"/>
    </source>
</evidence>
<dbReference type="RefSeq" id="WP_177246406.1">
    <property type="nucleotide sequence ID" value="NZ_FONG01000005.1"/>
</dbReference>
<name>A0A1I2DLW7_9ACTN</name>
<dbReference type="AlphaFoldDB" id="A0A1I2DLW7"/>
<gene>
    <name evidence="1" type="ORF">SAMN05216251_105300</name>
</gene>
<dbReference type="InterPro" id="IPR011990">
    <property type="entry name" value="TPR-like_helical_dom_sf"/>
</dbReference>
<evidence type="ECO:0000313" key="2">
    <source>
        <dbReference type="Proteomes" id="UP000199323"/>
    </source>
</evidence>
<organism evidence="1 2">
    <name type="scientific">Actinacidiphila alni</name>
    <dbReference type="NCBI Taxonomy" id="380248"/>
    <lineage>
        <taxon>Bacteria</taxon>
        <taxon>Bacillati</taxon>
        <taxon>Actinomycetota</taxon>
        <taxon>Actinomycetes</taxon>
        <taxon>Kitasatosporales</taxon>
        <taxon>Streptomycetaceae</taxon>
        <taxon>Actinacidiphila</taxon>
    </lineage>
</organism>
<evidence type="ECO:0000313" key="1">
    <source>
        <dbReference type="EMBL" id="SFE81652.1"/>
    </source>
</evidence>
<proteinExistence type="predicted"/>
<protein>
    <recommendedName>
        <fullName evidence="3">Tetratricopeptide repeat protein</fullName>
    </recommendedName>
</protein>
<reference evidence="1 2" key="1">
    <citation type="submission" date="2016-10" db="EMBL/GenBank/DDBJ databases">
        <authorList>
            <person name="de Groot N.N."/>
        </authorList>
    </citation>
    <scope>NUCLEOTIDE SEQUENCE [LARGE SCALE GENOMIC DNA]</scope>
    <source>
        <strain evidence="1 2">CGMCC 4.3510</strain>
    </source>
</reference>
<dbReference type="STRING" id="380248.SAMN05216251_105300"/>
<dbReference type="EMBL" id="FONG01000005">
    <property type="protein sequence ID" value="SFE81652.1"/>
    <property type="molecule type" value="Genomic_DNA"/>
</dbReference>
<dbReference type="Gene3D" id="1.25.40.10">
    <property type="entry name" value="Tetratricopeptide repeat domain"/>
    <property type="match status" value="1"/>
</dbReference>